<comment type="caution">
    <text evidence="6">The sequence shown here is derived from an EMBL/GenBank/DDBJ whole genome shotgun (WGS) entry which is preliminary data.</text>
</comment>
<dbReference type="InterPro" id="IPR004474">
    <property type="entry name" value="LytR_CpsA_psr"/>
</dbReference>
<feature type="transmembrane region" description="Helical" evidence="3">
    <location>
        <begin position="21"/>
        <end position="47"/>
    </location>
</feature>
<feature type="compositionally biased region" description="Low complexity" evidence="2">
    <location>
        <begin position="496"/>
        <end position="515"/>
    </location>
</feature>
<evidence type="ECO:0000259" key="4">
    <source>
        <dbReference type="Pfam" id="PF03816"/>
    </source>
</evidence>
<comment type="similarity">
    <text evidence="1">Belongs to the LytR/CpsA/Psr (LCP) family.</text>
</comment>
<sequence>MSRARRGTGGTTVRAGKASKAVVVARTAAVFGSVTVLGVAGVSWYGVQQLTSGVLSSDALAVSGQNAPPKLDNSENILLIGLDSRKNNDGSNLPGWFVQDELHAGDSSDVGGYNTNSLILLHIPADGTAKVQAVSIPRDDYVMTYNGDGSEQGMHKIKEAYGLAKAAAMPGLQAKGLTGAALEQASREVGREATLTTVQKFLNVHIDHFAEVNLIGFYDIAQAIGPVTVCLNHATSDPAESGQGSGANFHAGYNVLQTPAEALSFVRQRHNLTNTDGDGNGGDFARTHRQQAYITSAETQLKKDGVLSDLSKLQGLLNVVKKDVVIDNQWSILDFAQQAPNLTGGKVTFNTLPITGLPNVYIPGEGIQSVNSVSVPQVQRTVTALFADAPAPSSPSAPKPSASSAPASATTVDVLNASAPPGSAGVESAALVAAGYTKGRVGDHAAVNSTEILYGAGEQAAAQQIASKVGVGAPQASSAVASGHVEVVLASDFTPPAAGSGSSGSGSTPSPASTAHLVFQGPAVNGGGSGIPCVD</sequence>
<dbReference type="PANTHER" id="PTHR33392:SF6">
    <property type="entry name" value="POLYISOPRENYL-TEICHOIC ACID--PEPTIDOGLYCAN TEICHOIC ACID TRANSFERASE TAGU"/>
    <property type="match status" value="1"/>
</dbReference>
<dbReference type="Pfam" id="PF03816">
    <property type="entry name" value="LytR_cpsA_psr"/>
    <property type="match status" value="1"/>
</dbReference>
<gene>
    <name evidence="6" type="ORF">I2501_31830</name>
</gene>
<dbReference type="EMBL" id="JADPRT010000017">
    <property type="protein sequence ID" value="MBF9072618.1"/>
    <property type="molecule type" value="Genomic_DNA"/>
</dbReference>
<dbReference type="Proteomes" id="UP000657385">
    <property type="component" value="Unassembled WGS sequence"/>
</dbReference>
<dbReference type="AlphaFoldDB" id="A0A931FGH0"/>
<feature type="region of interest" description="Disordered" evidence="2">
    <location>
        <begin position="496"/>
        <end position="521"/>
    </location>
</feature>
<evidence type="ECO:0000259" key="5">
    <source>
        <dbReference type="Pfam" id="PF13399"/>
    </source>
</evidence>
<dbReference type="InterPro" id="IPR027381">
    <property type="entry name" value="LytR/CpsA/Psr_C"/>
</dbReference>
<feature type="domain" description="Cell envelope-related transcriptional attenuator" evidence="4">
    <location>
        <begin position="114"/>
        <end position="301"/>
    </location>
</feature>
<keyword evidence="3" id="KW-0812">Transmembrane</keyword>
<reference evidence="6" key="1">
    <citation type="submission" date="2020-11" db="EMBL/GenBank/DDBJ databases">
        <title>Isolation and identification of active actinomycetes.</title>
        <authorList>
            <person name="Yu B."/>
        </authorList>
    </citation>
    <scope>NUCLEOTIDE SEQUENCE</scope>
    <source>
        <strain evidence="6">NEAU-YB345</strain>
    </source>
</reference>
<accession>A0A931FGH0</accession>
<dbReference type="Gene3D" id="3.30.70.2390">
    <property type="match status" value="1"/>
</dbReference>
<organism evidence="6 7">
    <name type="scientific">Streptacidiphilus fuscans</name>
    <dbReference type="NCBI Taxonomy" id="2789292"/>
    <lineage>
        <taxon>Bacteria</taxon>
        <taxon>Bacillati</taxon>
        <taxon>Actinomycetota</taxon>
        <taxon>Actinomycetes</taxon>
        <taxon>Kitasatosporales</taxon>
        <taxon>Streptomycetaceae</taxon>
        <taxon>Streptacidiphilus</taxon>
    </lineage>
</organism>
<feature type="domain" description="LytR/CpsA/Psr regulator C-terminal" evidence="5">
    <location>
        <begin position="410"/>
        <end position="493"/>
    </location>
</feature>
<protein>
    <submittedName>
        <fullName evidence="6">LCP family protein</fullName>
    </submittedName>
</protein>
<evidence type="ECO:0000256" key="3">
    <source>
        <dbReference type="SAM" id="Phobius"/>
    </source>
</evidence>
<name>A0A931FGH0_9ACTN</name>
<dbReference type="Gene3D" id="3.40.630.190">
    <property type="entry name" value="LCP protein"/>
    <property type="match status" value="1"/>
</dbReference>
<evidence type="ECO:0000313" key="7">
    <source>
        <dbReference type="Proteomes" id="UP000657385"/>
    </source>
</evidence>
<keyword evidence="7" id="KW-1185">Reference proteome</keyword>
<keyword evidence="3" id="KW-0472">Membrane</keyword>
<evidence type="ECO:0000256" key="2">
    <source>
        <dbReference type="SAM" id="MobiDB-lite"/>
    </source>
</evidence>
<dbReference type="NCBIfam" id="TIGR00350">
    <property type="entry name" value="lytR_cpsA_psr"/>
    <property type="match status" value="1"/>
</dbReference>
<dbReference type="PANTHER" id="PTHR33392">
    <property type="entry name" value="POLYISOPRENYL-TEICHOIC ACID--PEPTIDOGLYCAN TEICHOIC ACID TRANSFERASE TAGU"/>
    <property type="match status" value="1"/>
</dbReference>
<evidence type="ECO:0000313" key="6">
    <source>
        <dbReference type="EMBL" id="MBF9072618.1"/>
    </source>
</evidence>
<proteinExistence type="inferred from homology"/>
<keyword evidence="3" id="KW-1133">Transmembrane helix</keyword>
<evidence type="ECO:0000256" key="1">
    <source>
        <dbReference type="ARBA" id="ARBA00006068"/>
    </source>
</evidence>
<dbReference type="RefSeq" id="WP_196197785.1">
    <property type="nucleotide sequence ID" value="NZ_JADPRT010000017.1"/>
</dbReference>
<dbReference type="Pfam" id="PF13399">
    <property type="entry name" value="LytR_C"/>
    <property type="match status" value="1"/>
</dbReference>
<dbReference type="InterPro" id="IPR050922">
    <property type="entry name" value="LytR/CpsA/Psr_CW_biosynth"/>
</dbReference>